<dbReference type="Gene3D" id="2.60.120.920">
    <property type="match status" value="1"/>
</dbReference>
<dbReference type="InterPro" id="IPR043136">
    <property type="entry name" value="B30.2/SPRY_sf"/>
</dbReference>
<dbReference type="InterPro" id="IPR003877">
    <property type="entry name" value="SPRY_dom"/>
</dbReference>
<keyword evidence="2" id="KW-1185">Reference proteome</keyword>
<evidence type="ECO:0000313" key="3">
    <source>
        <dbReference type="WBParaSite" id="Gr19_v10_g7946.t1"/>
    </source>
</evidence>
<dbReference type="AlphaFoldDB" id="A0A914I6G6"/>
<organism evidence="2 3">
    <name type="scientific">Globodera rostochiensis</name>
    <name type="common">Golden nematode worm</name>
    <name type="synonym">Heterodera rostochiensis</name>
    <dbReference type="NCBI Taxonomy" id="31243"/>
    <lineage>
        <taxon>Eukaryota</taxon>
        <taxon>Metazoa</taxon>
        <taxon>Ecdysozoa</taxon>
        <taxon>Nematoda</taxon>
        <taxon>Chromadorea</taxon>
        <taxon>Rhabditida</taxon>
        <taxon>Tylenchina</taxon>
        <taxon>Tylenchomorpha</taxon>
        <taxon>Tylenchoidea</taxon>
        <taxon>Heteroderidae</taxon>
        <taxon>Heteroderinae</taxon>
        <taxon>Globodera</taxon>
    </lineage>
</organism>
<sequence length="138" mass="14919">MPLHIKIGHFKGSYVYQSGGVFVADPVPMKVDSNGIKIPRIRAGNVVGCGVDFENHNELFYTLNGKRMGPGKFRVLEAPLDLDSGSRKNPGLDPGPGTAGELVDSDDELFPCVSLFTFGDEIEANFGPKFKYDIADGI</sequence>
<evidence type="ECO:0000313" key="2">
    <source>
        <dbReference type="Proteomes" id="UP000887572"/>
    </source>
</evidence>
<accession>A0A914I6G6</accession>
<reference evidence="3" key="1">
    <citation type="submission" date="2022-11" db="UniProtKB">
        <authorList>
            <consortium name="WormBaseParasite"/>
        </authorList>
    </citation>
    <scope>IDENTIFICATION</scope>
</reference>
<protein>
    <submittedName>
        <fullName evidence="3">SPRY domain-containing protein</fullName>
    </submittedName>
</protein>
<dbReference type="Proteomes" id="UP000887572">
    <property type="component" value="Unplaced"/>
</dbReference>
<dbReference type="WBParaSite" id="Gr19_v10_g7946.t1">
    <property type="protein sequence ID" value="Gr19_v10_g7946.t1"/>
    <property type="gene ID" value="Gr19_v10_g7946"/>
</dbReference>
<feature type="domain" description="SPRY" evidence="1">
    <location>
        <begin position="11"/>
        <end position="74"/>
    </location>
</feature>
<evidence type="ECO:0000259" key="1">
    <source>
        <dbReference type="Pfam" id="PF00622"/>
    </source>
</evidence>
<dbReference type="Pfam" id="PF00622">
    <property type="entry name" value="SPRY"/>
    <property type="match status" value="1"/>
</dbReference>
<name>A0A914I6G6_GLORO</name>
<proteinExistence type="predicted"/>